<name>A0A7W7GJR8_9MICC</name>
<keyword evidence="3" id="KW-1185">Reference proteome</keyword>
<dbReference type="AlphaFoldDB" id="A0A7W7GJR8"/>
<organism evidence="2 3">
    <name type="scientific">Micrococcus cohnii</name>
    <dbReference type="NCBI Taxonomy" id="993416"/>
    <lineage>
        <taxon>Bacteria</taxon>
        <taxon>Bacillati</taxon>
        <taxon>Actinomycetota</taxon>
        <taxon>Actinomycetes</taxon>
        <taxon>Micrococcales</taxon>
        <taxon>Micrococcaceae</taxon>
        <taxon>Micrococcus</taxon>
    </lineage>
</organism>
<dbReference type="SUPFAM" id="SSF51735">
    <property type="entry name" value="NAD(P)-binding Rossmann-fold domains"/>
    <property type="match status" value="1"/>
</dbReference>
<evidence type="ECO:0000313" key="3">
    <source>
        <dbReference type="Proteomes" id="UP000540191"/>
    </source>
</evidence>
<gene>
    <name evidence="2" type="ORF">HDA30_000004</name>
</gene>
<dbReference type="Proteomes" id="UP000540191">
    <property type="component" value="Unassembled WGS sequence"/>
</dbReference>
<evidence type="ECO:0000313" key="2">
    <source>
        <dbReference type="EMBL" id="MBB4734496.1"/>
    </source>
</evidence>
<dbReference type="Gene3D" id="3.40.50.720">
    <property type="entry name" value="NAD(P)-binding Rossmann-like Domain"/>
    <property type="match status" value="1"/>
</dbReference>
<dbReference type="Pfam" id="PF03807">
    <property type="entry name" value="F420_oxidored"/>
    <property type="match status" value="1"/>
</dbReference>
<comment type="caution">
    <text evidence="2">The sequence shown here is derived from an EMBL/GenBank/DDBJ whole genome shotgun (WGS) entry which is preliminary data.</text>
</comment>
<dbReference type="EMBL" id="JACHNA010000001">
    <property type="protein sequence ID" value="MBB4734496.1"/>
    <property type="molecule type" value="Genomic_DNA"/>
</dbReference>
<feature type="domain" description="Pyrroline-5-carboxylate reductase catalytic N-terminal" evidence="1">
    <location>
        <begin position="11"/>
        <end position="110"/>
    </location>
</feature>
<evidence type="ECO:0000259" key="1">
    <source>
        <dbReference type="Pfam" id="PF03807"/>
    </source>
</evidence>
<reference evidence="2 3" key="1">
    <citation type="submission" date="2020-08" db="EMBL/GenBank/DDBJ databases">
        <title>Sequencing the genomes of 1000 actinobacteria strains.</title>
        <authorList>
            <person name="Klenk H.-P."/>
        </authorList>
    </citation>
    <scope>NUCLEOTIDE SEQUENCE [LARGE SCALE GENOMIC DNA]</scope>
    <source>
        <strain evidence="2 3">DSM 23974</strain>
    </source>
</reference>
<protein>
    <submittedName>
        <fullName evidence="2">Putative dinucleotide-binding enzyme</fullName>
    </submittedName>
</protein>
<dbReference type="RefSeq" id="WP_184240706.1">
    <property type="nucleotide sequence ID" value="NZ_JACHNA010000001.1"/>
</dbReference>
<dbReference type="InterPro" id="IPR028939">
    <property type="entry name" value="P5C_Rdtase_cat_N"/>
</dbReference>
<accession>A0A7W7GJR8</accession>
<proteinExistence type="predicted"/>
<sequence length="226" mass="23467">MSDAESAAPLTVGVLGAGRAGTALARALARIPTLTPGASAPVVRLASTAPPRRLRHHLTIYAPRAEAVSAEQLAAQAEVSVLAVPRDALDDVDPAALRGPRTRTVVDMTNTWDAPGVDAAAQPTTAEVDAWLRTGTELPVVRAFFDVSHHDLAAAGRVRAPRRALAVGSAADEVRARREIANLVRTMGYDAVEFAGSAAGAVLEPGGAAFGTEHDAESLERLLHGR</sequence>
<dbReference type="InterPro" id="IPR036291">
    <property type="entry name" value="NAD(P)-bd_dom_sf"/>
</dbReference>